<organism evidence="3 4">
    <name type="scientific">Goekera deserti</name>
    <dbReference type="NCBI Taxonomy" id="2497753"/>
    <lineage>
        <taxon>Bacteria</taxon>
        <taxon>Bacillati</taxon>
        <taxon>Actinomycetota</taxon>
        <taxon>Actinomycetes</taxon>
        <taxon>Geodermatophilales</taxon>
        <taxon>Geodermatophilaceae</taxon>
        <taxon>Goekera</taxon>
    </lineage>
</organism>
<dbReference type="AlphaFoldDB" id="A0A7K3WE48"/>
<evidence type="ECO:0000256" key="2">
    <source>
        <dbReference type="SAM" id="Phobius"/>
    </source>
</evidence>
<keyword evidence="2" id="KW-0812">Transmembrane</keyword>
<feature type="transmembrane region" description="Helical" evidence="2">
    <location>
        <begin position="6"/>
        <end position="24"/>
    </location>
</feature>
<evidence type="ECO:0000313" key="4">
    <source>
        <dbReference type="Proteomes" id="UP000470470"/>
    </source>
</evidence>
<keyword evidence="4" id="KW-1185">Reference proteome</keyword>
<protein>
    <submittedName>
        <fullName evidence="3">Uncharacterized protein</fullName>
    </submittedName>
</protein>
<feature type="region of interest" description="Disordered" evidence="1">
    <location>
        <begin position="25"/>
        <end position="44"/>
    </location>
</feature>
<dbReference type="EMBL" id="JAAGWK010000010">
    <property type="protein sequence ID" value="NEL54189.1"/>
    <property type="molecule type" value="Genomic_DNA"/>
</dbReference>
<dbReference type="RefSeq" id="WP_163638803.1">
    <property type="nucleotide sequence ID" value="NZ_JAAGWK010000010.1"/>
</dbReference>
<gene>
    <name evidence="3" type="ORF">G1H19_09275</name>
</gene>
<comment type="caution">
    <text evidence="3">The sequence shown here is derived from an EMBL/GenBank/DDBJ whole genome shotgun (WGS) entry which is preliminary data.</text>
</comment>
<evidence type="ECO:0000256" key="1">
    <source>
        <dbReference type="SAM" id="MobiDB-lite"/>
    </source>
</evidence>
<keyword evidence="2" id="KW-1133">Transmembrane helix</keyword>
<reference evidence="3 4" key="1">
    <citation type="submission" date="2020-02" db="EMBL/GenBank/DDBJ databases">
        <title>The whole genome sequence of CPCC 205119.</title>
        <authorList>
            <person name="Jiang Z."/>
        </authorList>
    </citation>
    <scope>NUCLEOTIDE SEQUENCE [LARGE SCALE GENOMIC DNA]</scope>
    <source>
        <strain evidence="3 4">CPCC 205119</strain>
    </source>
</reference>
<proteinExistence type="predicted"/>
<keyword evidence="2" id="KW-0472">Membrane</keyword>
<name>A0A7K3WE48_9ACTN</name>
<dbReference type="Proteomes" id="UP000470470">
    <property type="component" value="Unassembled WGS sequence"/>
</dbReference>
<sequence length="108" mass="11256">MLIWSIAGGVALVAVIVTLVVLFTGSGGPEPTPAATREPTGLGDDPVLDELARSCYDGDMGACDDLYLESEFDSAYERYGDTCAGRKDAGTWSLCTDDFEDAPAGGGR</sequence>
<evidence type="ECO:0000313" key="3">
    <source>
        <dbReference type="EMBL" id="NEL54189.1"/>
    </source>
</evidence>
<accession>A0A7K3WE48</accession>